<dbReference type="InterPro" id="IPR019965">
    <property type="entry name" value="PPOX_F420-dep_Rv2061_put"/>
</dbReference>
<dbReference type="GO" id="GO:0016627">
    <property type="term" value="F:oxidoreductase activity, acting on the CH-CH group of donors"/>
    <property type="evidence" value="ECO:0007669"/>
    <property type="project" value="TreeGrafter"/>
</dbReference>
<dbReference type="GO" id="GO:0005829">
    <property type="term" value="C:cytosol"/>
    <property type="evidence" value="ECO:0007669"/>
    <property type="project" value="TreeGrafter"/>
</dbReference>
<dbReference type="EC" id="1.-.-.-" evidence="2"/>
<reference evidence="2" key="1">
    <citation type="submission" date="2021-01" db="EMBL/GenBank/DDBJ databases">
        <title>YIM 132084 draft genome.</title>
        <authorList>
            <person name="An D."/>
        </authorList>
    </citation>
    <scope>NUCLEOTIDE SEQUENCE</scope>
    <source>
        <strain evidence="2">YIM 132084</strain>
    </source>
</reference>
<dbReference type="GO" id="GO:0070967">
    <property type="term" value="F:coenzyme F420 binding"/>
    <property type="evidence" value="ECO:0007669"/>
    <property type="project" value="TreeGrafter"/>
</dbReference>
<gene>
    <name evidence="2" type="ORF">JL106_00500</name>
</gene>
<keyword evidence="3" id="KW-1185">Reference proteome</keyword>
<name>A0A938Y9P5_9ACTN</name>
<dbReference type="Proteomes" id="UP000663792">
    <property type="component" value="Unassembled WGS sequence"/>
</dbReference>
<dbReference type="InterPro" id="IPR052019">
    <property type="entry name" value="F420H2_bilvrd_red/Heme_oxyg"/>
</dbReference>
<dbReference type="PANTHER" id="PTHR35176:SF11">
    <property type="entry name" value="PYRIDOXAMINE 5'-PHOSPHATE OXIDASE FAMILY PROTEIN"/>
    <property type="match status" value="1"/>
</dbReference>
<dbReference type="NCBIfam" id="TIGR03666">
    <property type="entry name" value="Rv2061_F420"/>
    <property type="match status" value="1"/>
</dbReference>
<evidence type="ECO:0000313" key="3">
    <source>
        <dbReference type="Proteomes" id="UP000663792"/>
    </source>
</evidence>
<evidence type="ECO:0000256" key="1">
    <source>
        <dbReference type="ARBA" id="ARBA00023002"/>
    </source>
</evidence>
<accession>A0A938Y9P5</accession>
<comment type="caution">
    <text evidence="2">The sequence shown here is derived from an EMBL/GenBank/DDBJ whole genome shotgun (WGS) entry which is preliminary data.</text>
</comment>
<dbReference type="RefSeq" id="WP_205258706.1">
    <property type="nucleotide sequence ID" value="NZ_JAERWK010000001.1"/>
</dbReference>
<dbReference type="PANTHER" id="PTHR35176">
    <property type="entry name" value="HEME OXYGENASE HI_0854-RELATED"/>
    <property type="match status" value="1"/>
</dbReference>
<evidence type="ECO:0000313" key="2">
    <source>
        <dbReference type="EMBL" id="MBM9465754.1"/>
    </source>
</evidence>
<dbReference type="EMBL" id="JAERWK010000001">
    <property type="protein sequence ID" value="MBM9465754.1"/>
    <property type="molecule type" value="Genomic_DNA"/>
</dbReference>
<keyword evidence="1 2" id="KW-0560">Oxidoreductase</keyword>
<dbReference type="Gene3D" id="2.30.110.10">
    <property type="entry name" value="Electron Transport, Fmn-binding Protein, Chain A"/>
    <property type="match status" value="1"/>
</dbReference>
<dbReference type="AlphaFoldDB" id="A0A938Y9P5"/>
<organism evidence="2 3">
    <name type="scientific">Nakamurella leprariae</name>
    <dbReference type="NCBI Taxonomy" id="2803911"/>
    <lineage>
        <taxon>Bacteria</taxon>
        <taxon>Bacillati</taxon>
        <taxon>Actinomycetota</taxon>
        <taxon>Actinomycetes</taxon>
        <taxon>Nakamurellales</taxon>
        <taxon>Nakamurellaceae</taxon>
        <taxon>Nakamurella</taxon>
    </lineage>
</organism>
<dbReference type="InterPro" id="IPR012349">
    <property type="entry name" value="Split_barrel_FMN-bd"/>
</dbReference>
<proteinExistence type="predicted"/>
<protein>
    <submittedName>
        <fullName evidence="2">PPOX class F420-dependent oxidoreductase</fullName>
        <ecNumber evidence="2">1.-.-.-</ecNumber>
    </submittedName>
</protein>
<sequence length="140" mass="15145">MPTSPVLAREVLARTSYVLLTTFRKSGAAVATPVWIAPGRGDLAGALLVWSNPRAGKIKRLRRPSDVLVQPCSIGGTPIGEPITARAERLPDDRVQDVIRALVRKYGITAWLTTLSTRQWPGPLARLPRRAAAGIAIHLP</sequence>
<dbReference type="SUPFAM" id="SSF50475">
    <property type="entry name" value="FMN-binding split barrel"/>
    <property type="match status" value="1"/>
</dbReference>